<protein>
    <recommendedName>
        <fullName evidence="5">NADH-quinone oxidoreductase subunit N</fullName>
        <ecNumber evidence="5">7.1.1.-</ecNumber>
    </recommendedName>
    <alternativeName>
        <fullName evidence="5">NADH dehydrogenase I subunit N</fullName>
    </alternativeName>
    <alternativeName>
        <fullName evidence="5">NDH-1 subunit N</fullName>
    </alternativeName>
</protein>
<feature type="transmembrane region" description="Helical" evidence="5">
    <location>
        <begin position="467"/>
        <end position="494"/>
    </location>
</feature>
<dbReference type="NCBIfam" id="TIGR01770">
    <property type="entry name" value="NDH_I_N"/>
    <property type="match status" value="1"/>
</dbReference>
<feature type="transmembrane region" description="Helical" evidence="5">
    <location>
        <begin position="230"/>
        <end position="255"/>
    </location>
</feature>
<dbReference type="GO" id="GO:0050136">
    <property type="term" value="F:NADH dehydrogenase (quinone) (non-electrogenic) activity"/>
    <property type="evidence" value="ECO:0007669"/>
    <property type="project" value="UniProtKB-UniRule"/>
</dbReference>
<evidence type="ECO:0000256" key="5">
    <source>
        <dbReference type="HAMAP-Rule" id="MF_00445"/>
    </source>
</evidence>
<reference evidence="8 9" key="1">
    <citation type="submission" date="2018-12" db="EMBL/GenBank/DDBJ databases">
        <authorList>
            <consortium name="Pathogen Informatics"/>
        </authorList>
    </citation>
    <scope>NUCLEOTIDE SEQUENCE [LARGE SCALE GENOMIC DNA]</scope>
    <source>
        <strain evidence="8 9">NCTC10485</strain>
    </source>
</reference>
<dbReference type="Pfam" id="PF00361">
    <property type="entry name" value="Proton_antipo_M"/>
    <property type="match status" value="1"/>
</dbReference>
<feature type="transmembrane region" description="Helical" evidence="5">
    <location>
        <begin position="267"/>
        <end position="288"/>
    </location>
</feature>
<feature type="transmembrane region" description="Helical" evidence="5">
    <location>
        <begin position="49"/>
        <end position="77"/>
    </location>
</feature>
<keyword evidence="4 5" id="KW-0472">Membrane</keyword>
<keyword evidence="2 5" id="KW-0812">Transmembrane</keyword>
<dbReference type="RefSeq" id="WP_126334612.1">
    <property type="nucleotide sequence ID" value="NZ_AP022604.1"/>
</dbReference>
<dbReference type="GO" id="GO:0012505">
    <property type="term" value="C:endomembrane system"/>
    <property type="evidence" value="ECO:0007669"/>
    <property type="project" value="UniProtKB-SubCell"/>
</dbReference>
<evidence type="ECO:0000256" key="2">
    <source>
        <dbReference type="ARBA" id="ARBA00022692"/>
    </source>
</evidence>
<comment type="subunit">
    <text evidence="5">NDH-1 is composed of 14 different subunits. Subunits NuoA, H, J, K, L, M, N constitute the membrane sector of the complex.</text>
</comment>
<dbReference type="OrthoDB" id="9811718at2"/>
<keyword evidence="5" id="KW-0813">Transport</keyword>
<keyword evidence="5" id="KW-1278">Translocase</keyword>
<dbReference type="InterPro" id="IPR010096">
    <property type="entry name" value="NADH-Q_OxRdtase_suN/2"/>
</dbReference>
<feature type="transmembrane region" description="Helical" evidence="5">
    <location>
        <begin position="123"/>
        <end position="148"/>
    </location>
</feature>
<feature type="transmembrane region" description="Helical" evidence="5">
    <location>
        <begin position="154"/>
        <end position="175"/>
    </location>
</feature>
<dbReference type="Proteomes" id="UP000282551">
    <property type="component" value="Chromosome"/>
</dbReference>
<evidence type="ECO:0000256" key="6">
    <source>
        <dbReference type="RuleBase" id="RU000320"/>
    </source>
</evidence>
<dbReference type="InterPro" id="IPR001750">
    <property type="entry name" value="ND/Mrp_TM"/>
</dbReference>
<feature type="transmembrane region" description="Helical" evidence="5">
    <location>
        <begin position="16"/>
        <end position="37"/>
    </location>
</feature>
<keyword evidence="9" id="KW-1185">Reference proteome</keyword>
<dbReference type="GO" id="GO:0042773">
    <property type="term" value="P:ATP synthesis coupled electron transport"/>
    <property type="evidence" value="ECO:0007669"/>
    <property type="project" value="InterPro"/>
</dbReference>
<feature type="transmembrane region" description="Helical" evidence="5">
    <location>
        <begin position="83"/>
        <end position="102"/>
    </location>
</feature>
<evidence type="ECO:0000313" key="8">
    <source>
        <dbReference type="EMBL" id="VEG48870.1"/>
    </source>
</evidence>
<keyword evidence="3 5" id="KW-1133">Transmembrane helix</keyword>
<feature type="transmembrane region" description="Helical" evidence="5">
    <location>
        <begin position="187"/>
        <end position="210"/>
    </location>
</feature>
<dbReference type="PANTHER" id="PTHR22773">
    <property type="entry name" value="NADH DEHYDROGENASE"/>
    <property type="match status" value="1"/>
</dbReference>
<feature type="transmembrane region" description="Helical" evidence="5">
    <location>
        <begin position="395"/>
        <end position="414"/>
    </location>
</feature>
<comment type="function">
    <text evidence="5">NDH-1 shuttles electrons from NADH, via FMN and iron-sulfur (Fe-S) centers, to quinones in the respiratory chain. The immediate electron acceptor for the enzyme in this species is believed to be a menaquinone. Couples the redox reaction to proton translocation (for every two electrons transferred, four hydrogen ions are translocated across the cytoplasmic membrane), and thus conserves the redox energy in a proton gradient.</text>
</comment>
<keyword evidence="5" id="KW-0874">Quinone</keyword>
<feature type="transmembrane region" description="Helical" evidence="5">
    <location>
        <begin position="351"/>
        <end position="374"/>
    </location>
</feature>
<dbReference type="HAMAP" id="MF_00445">
    <property type="entry name" value="NDH1_NuoN_1"/>
    <property type="match status" value="1"/>
</dbReference>
<name>A0A3S4VJ86_MYCCI</name>
<comment type="similarity">
    <text evidence="5">Belongs to the complex I subunit 2 family.</text>
</comment>
<dbReference type="AlphaFoldDB" id="A0A3S4VJ86"/>
<comment type="subcellular location">
    <subcellularLocation>
        <location evidence="5">Cell membrane</location>
        <topology evidence="5">Multi-pass membrane protein</topology>
    </subcellularLocation>
    <subcellularLocation>
        <location evidence="1">Endomembrane system</location>
        <topology evidence="1">Multi-pass membrane protein</topology>
    </subcellularLocation>
    <subcellularLocation>
        <location evidence="6">Membrane</location>
        <topology evidence="6">Multi-pass membrane protein</topology>
    </subcellularLocation>
</comment>
<dbReference type="EMBL" id="LR134355">
    <property type="protein sequence ID" value="VEG48870.1"/>
    <property type="molecule type" value="Genomic_DNA"/>
</dbReference>
<feature type="transmembrane region" description="Helical" evidence="5">
    <location>
        <begin position="300"/>
        <end position="319"/>
    </location>
</feature>
<organism evidence="8 9">
    <name type="scientific">Mycolicibacterium chitae</name>
    <name type="common">Mycobacterium chitae</name>
    <dbReference type="NCBI Taxonomy" id="1792"/>
    <lineage>
        <taxon>Bacteria</taxon>
        <taxon>Bacillati</taxon>
        <taxon>Actinomycetota</taxon>
        <taxon>Actinomycetes</taxon>
        <taxon>Mycobacteriales</taxon>
        <taxon>Mycobacteriaceae</taxon>
        <taxon>Mycolicibacterium</taxon>
    </lineage>
</organism>
<gene>
    <name evidence="8" type="primary">nuoN_1</name>
    <name evidence="5" type="synonym">nuoN</name>
    <name evidence="8" type="ORF">NCTC10485_03172</name>
</gene>
<evidence type="ECO:0000313" key="9">
    <source>
        <dbReference type="Proteomes" id="UP000282551"/>
    </source>
</evidence>
<proteinExistence type="inferred from homology"/>
<keyword evidence="5" id="KW-0520">NAD</keyword>
<feature type="transmembrane region" description="Helical" evidence="5">
    <location>
        <begin position="326"/>
        <end position="345"/>
    </location>
</feature>
<dbReference type="NCBIfam" id="NF004441">
    <property type="entry name" value="PRK05777.1-4"/>
    <property type="match status" value="1"/>
</dbReference>
<keyword evidence="8" id="KW-0560">Oxidoreductase</keyword>
<keyword evidence="5" id="KW-1003">Cell membrane</keyword>
<dbReference type="EC" id="7.1.1.-" evidence="5"/>
<dbReference type="GO" id="GO:0005886">
    <property type="term" value="C:plasma membrane"/>
    <property type="evidence" value="ECO:0007669"/>
    <property type="project" value="UniProtKB-SubCell"/>
</dbReference>
<dbReference type="GO" id="GO:0048038">
    <property type="term" value="F:quinone binding"/>
    <property type="evidence" value="ECO:0007669"/>
    <property type="project" value="UniProtKB-KW"/>
</dbReference>
<feature type="transmembrane region" description="Helical" evidence="5">
    <location>
        <begin position="434"/>
        <end position="455"/>
    </location>
</feature>
<evidence type="ECO:0000256" key="1">
    <source>
        <dbReference type="ARBA" id="ARBA00004127"/>
    </source>
</evidence>
<feature type="domain" description="NADH:quinone oxidoreductase/Mrp antiporter transmembrane" evidence="7">
    <location>
        <begin position="151"/>
        <end position="446"/>
    </location>
</feature>
<sequence length="510" mass="52641">MTTLAALTTPSVEYRAVLPLLVVFGAAVAGVLIEGFVPRARRVRAQLALAYTALLAALLAVVTLAGTSQLAVMGAVAIDGPTLFLQAAILIMALFTMVVLGSRSSMTITAQASSVPGGAEERTAIRVGAIQTEVFPLLMFAVGGMLLMPAAADLLTMFIALEVLSLPLYVLCGLARHRRVLSQEAALKYFLLGAFSSALFLYGVALLYGYSGTLTLRGIATAIADNGEGTLAVIGMGLVSVGLLFKVGAVPFHSWVPDVYQGAPTPITGFMAAATKVAAFGAMLRLFYVALPDLLAEWRAALSVIVVLTMVGGALMAIGQNDVKRLLGYSAVAQAGFLLMGIVAANDRGVAAVMFYLLVYGIAAIAAVALVELVRNLDGVEDNDIRRWSGLARRSPALAWAFTVCLLAFTGIPLTSGFISKVAVFSAAAESGAMALVVVGVLASAIAAFVYLRVIRVMFFAEPPADARVFIVGSPPVSIAVGAAVALTVLMGVLPQPLLGLVGSAGAFAG</sequence>
<comment type="catalytic activity">
    <reaction evidence="5">
        <text>a quinone + NADH + 5 H(+)(in) = a quinol + NAD(+) + 4 H(+)(out)</text>
        <dbReference type="Rhea" id="RHEA:57888"/>
        <dbReference type="ChEBI" id="CHEBI:15378"/>
        <dbReference type="ChEBI" id="CHEBI:24646"/>
        <dbReference type="ChEBI" id="CHEBI:57540"/>
        <dbReference type="ChEBI" id="CHEBI:57945"/>
        <dbReference type="ChEBI" id="CHEBI:132124"/>
    </reaction>
</comment>
<dbReference type="GO" id="GO:0008137">
    <property type="term" value="F:NADH dehydrogenase (ubiquinone) activity"/>
    <property type="evidence" value="ECO:0007669"/>
    <property type="project" value="InterPro"/>
</dbReference>
<accession>A0A3S4VJ86</accession>
<evidence type="ECO:0000256" key="4">
    <source>
        <dbReference type="ARBA" id="ARBA00023136"/>
    </source>
</evidence>
<evidence type="ECO:0000259" key="7">
    <source>
        <dbReference type="Pfam" id="PF00361"/>
    </source>
</evidence>
<evidence type="ECO:0000256" key="3">
    <source>
        <dbReference type="ARBA" id="ARBA00022989"/>
    </source>
</evidence>